<dbReference type="AlphaFoldDB" id="X5DFC4"/>
<keyword evidence="4 6" id="KW-1133">Transmembrane helix</keyword>
<reference evidence="8 10" key="2">
    <citation type="submission" date="2016-10" db="EMBL/GenBank/DDBJ databases">
        <authorList>
            <person name="de Groot N.N."/>
        </authorList>
    </citation>
    <scope>NUCLEOTIDE SEQUENCE [LARGE SCALE GENOMIC DNA]</scope>
    <source>
        <strain evidence="8 10">DSM 25947</strain>
    </source>
</reference>
<keyword evidence="3 6" id="KW-0812">Transmembrane</keyword>
<evidence type="ECO:0000256" key="5">
    <source>
        <dbReference type="ARBA" id="ARBA00023136"/>
    </source>
</evidence>
<feature type="transmembrane region" description="Helical" evidence="6">
    <location>
        <begin position="290"/>
        <end position="309"/>
    </location>
</feature>
<dbReference type="InterPro" id="IPR050833">
    <property type="entry name" value="Poly_Biosynth_Transport"/>
</dbReference>
<dbReference type="RefSeq" id="WP_038556399.1">
    <property type="nucleotide sequence ID" value="NZ_FOHT01000036.1"/>
</dbReference>
<feature type="transmembrane region" description="Helical" evidence="6">
    <location>
        <begin position="45"/>
        <end position="65"/>
    </location>
</feature>
<evidence type="ECO:0000256" key="6">
    <source>
        <dbReference type="SAM" id="Phobius"/>
    </source>
</evidence>
<accession>X5DFC4</accession>
<dbReference type="PANTHER" id="PTHR30250:SF11">
    <property type="entry name" value="O-ANTIGEN TRANSPORTER-RELATED"/>
    <property type="match status" value="1"/>
</dbReference>
<dbReference type="STRING" id="1168034.FH5T_05145"/>
<dbReference type="GO" id="GO:0005886">
    <property type="term" value="C:plasma membrane"/>
    <property type="evidence" value="ECO:0007669"/>
    <property type="project" value="UniProtKB-SubCell"/>
</dbReference>
<dbReference type="Pfam" id="PF13440">
    <property type="entry name" value="Polysacc_synt_3"/>
    <property type="match status" value="1"/>
</dbReference>
<evidence type="ECO:0000256" key="4">
    <source>
        <dbReference type="ARBA" id="ARBA00022989"/>
    </source>
</evidence>
<protein>
    <submittedName>
        <fullName evidence="8">Polysaccharide biosynthesis C-terminal domain-containing protein</fullName>
    </submittedName>
</protein>
<organism evidence="8 10">
    <name type="scientific">Draconibacterium orientale</name>
    <dbReference type="NCBI Taxonomy" id="1168034"/>
    <lineage>
        <taxon>Bacteria</taxon>
        <taxon>Pseudomonadati</taxon>
        <taxon>Bacteroidota</taxon>
        <taxon>Bacteroidia</taxon>
        <taxon>Marinilabiliales</taxon>
        <taxon>Prolixibacteraceae</taxon>
        <taxon>Draconibacterium</taxon>
    </lineage>
</organism>
<feature type="transmembrane region" description="Helical" evidence="6">
    <location>
        <begin position="321"/>
        <end position="338"/>
    </location>
</feature>
<dbReference type="EMBL" id="CP007451">
    <property type="protein sequence ID" value="AHW61618.1"/>
    <property type="molecule type" value="Genomic_DNA"/>
</dbReference>
<feature type="transmembrane region" description="Helical" evidence="6">
    <location>
        <begin position="172"/>
        <end position="190"/>
    </location>
</feature>
<dbReference type="EMBL" id="FOHT01000036">
    <property type="protein sequence ID" value="SEU03157.1"/>
    <property type="molecule type" value="Genomic_DNA"/>
</dbReference>
<keyword evidence="9" id="KW-1185">Reference proteome</keyword>
<keyword evidence="2" id="KW-1003">Cell membrane</keyword>
<dbReference type="Proteomes" id="UP000181981">
    <property type="component" value="Unassembled WGS sequence"/>
</dbReference>
<reference evidence="7 9" key="1">
    <citation type="submission" date="2014-03" db="EMBL/GenBank/DDBJ databases">
        <title>Complete genome sequence of a deeply braunched marine Bacteroidia bacterium Draconibacterium orientale type strain FH5T.</title>
        <authorList>
            <person name="Li X."/>
            <person name="Wang X."/>
            <person name="Xie Z."/>
            <person name="Du Z."/>
            <person name="Chen G."/>
        </authorList>
    </citation>
    <scope>NUCLEOTIDE SEQUENCE [LARGE SCALE GENOMIC DNA]</scope>
    <source>
        <strain evidence="7 9">FH5</strain>
    </source>
</reference>
<dbReference type="HOGENOM" id="CLU_634197_0_0_10"/>
<comment type="subcellular location">
    <subcellularLocation>
        <location evidence="1">Cell membrane</location>
        <topology evidence="1">Multi-pass membrane protein</topology>
    </subcellularLocation>
</comment>
<dbReference type="Proteomes" id="UP000023772">
    <property type="component" value="Chromosome"/>
</dbReference>
<feature type="transmembrane region" description="Helical" evidence="6">
    <location>
        <begin position="350"/>
        <end position="369"/>
    </location>
</feature>
<feature type="transmembrane region" description="Helical" evidence="6">
    <location>
        <begin position="145"/>
        <end position="166"/>
    </location>
</feature>
<dbReference type="eggNOG" id="COG2244">
    <property type="taxonomic scope" value="Bacteria"/>
</dbReference>
<keyword evidence="5 6" id="KW-0472">Membrane</keyword>
<evidence type="ECO:0000256" key="2">
    <source>
        <dbReference type="ARBA" id="ARBA00022475"/>
    </source>
</evidence>
<evidence type="ECO:0000313" key="8">
    <source>
        <dbReference type="EMBL" id="SEU03157.1"/>
    </source>
</evidence>
<evidence type="ECO:0000313" key="10">
    <source>
        <dbReference type="Proteomes" id="UP000181981"/>
    </source>
</evidence>
<feature type="transmembrane region" description="Helical" evidence="6">
    <location>
        <begin position="414"/>
        <end position="431"/>
    </location>
</feature>
<dbReference type="KEGG" id="dori:FH5T_05145"/>
<gene>
    <name evidence="7" type="ORF">FH5T_05145</name>
    <name evidence="8" type="ORF">SAMN05444285_13634</name>
</gene>
<dbReference type="PANTHER" id="PTHR30250">
    <property type="entry name" value="PST FAMILY PREDICTED COLANIC ACID TRANSPORTER"/>
    <property type="match status" value="1"/>
</dbReference>
<evidence type="ECO:0000313" key="7">
    <source>
        <dbReference type="EMBL" id="AHW61618.1"/>
    </source>
</evidence>
<evidence type="ECO:0000313" key="9">
    <source>
        <dbReference type="Proteomes" id="UP000023772"/>
    </source>
</evidence>
<feature type="transmembrane region" description="Helical" evidence="6">
    <location>
        <begin position="116"/>
        <end position="138"/>
    </location>
</feature>
<evidence type="ECO:0000256" key="1">
    <source>
        <dbReference type="ARBA" id="ARBA00004651"/>
    </source>
</evidence>
<feature type="transmembrane region" description="Helical" evidence="6">
    <location>
        <begin position="77"/>
        <end position="104"/>
    </location>
</feature>
<name>X5DFC4_9BACT</name>
<feature type="transmembrane region" description="Helical" evidence="6">
    <location>
        <begin position="211"/>
        <end position="232"/>
    </location>
</feature>
<evidence type="ECO:0000256" key="3">
    <source>
        <dbReference type="ARBA" id="ARBA00022692"/>
    </source>
</evidence>
<sequence length="432" mass="48410">MKKYINSISAFQIFQLARYSTLILVGIVFAKTTLTQKAIGEYETFVFLAGAVSFFWLNGLLKALLPIGLNKSNNKTNVFSALLVIQSFSVLAATLLFLFQSFFSNVLLNGKPIPELVLLLIFIVVSPAPSLVEYYYLLTKRNKAIVIYAVVSFSVQFVLVVLPVLLGYGVQLAMKGLVFSFVGRYLWLLITLFANREIVFSKSFVREHLQLGLPLVIATLLSGSAQFIDGFIVTSRFDEATFAVFRYGARELPLAMLLANALSNAMLPVFAQKELLAENLQQLKQSVQKLMHFLFPLTAILLLVSKPLFPVIFNVKFQESATIFNIYLLLIISRLMFPQTILNGLKRSKPIMAAALFELILNVVLSLVFVQFWGIAGIAMATFVAYLFEKIYLAAVVKQSLNISLSGYLPKRIFFIYSAIIIVIFIFAELIF</sequence>
<feature type="transmembrane region" description="Helical" evidence="6">
    <location>
        <begin position="375"/>
        <end position="393"/>
    </location>
</feature>
<proteinExistence type="predicted"/>